<dbReference type="Proteomes" id="UP000317778">
    <property type="component" value="Unassembled WGS sequence"/>
</dbReference>
<reference evidence="1 2" key="1">
    <citation type="submission" date="2017-06" db="EMBL/GenBank/DDBJ databases">
        <title>Novel microbial phyla capable of carbon fixation and sulfur reduction in deep-sea sediments.</title>
        <authorList>
            <person name="Huang J."/>
            <person name="Baker B."/>
            <person name="Wang Y."/>
        </authorList>
    </citation>
    <scope>NUCLEOTIDE SEQUENCE [LARGE SCALE GENOMIC DNA]</scope>
    <source>
        <strain evidence="1">B3_TA06</strain>
    </source>
</reference>
<gene>
    <name evidence="1" type="ORF">CEE36_10525</name>
</gene>
<proteinExistence type="predicted"/>
<organism evidence="1 2">
    <name type="scientific">candidate division TA06 bacterium B3_TA06</name>
    <dbReference type="NCBI Taxonomy" id="2012487"/>
    <lineage>
        <taxon>Bacteria</taxon>
        <taxon>Bacteria division TA06</taxon>
    </lineage>
</organism>
<evidence type="ECO:0000313" key="1">
    <source>
        <dbReference type="EMBL" id="TKJ39004.1"/>
    </source>
</evidence>
<name>A0A532UVN6_UNCT6</name>
<dbReference type="EMBL" id="NJBO01000025">
    <property type="protein sequence ID" value="TKJ39004.1"/>
    <property type="molecule type" value="Genomic_DNA"/>
</dbReference>
<protein>
    <submittedName>
        <fullName evidence="1">Uncharacterized protein</fullName>
    </submittedName>
</protein>
<sequence>MTFLLVTLLFAQYADVYVPHKPLDVESGALVGTGSFQLDVMYRSGIGNSEFSSPVMSCFATSPDGYNEFGIGLPWLRVAGDSANHVFIGNMGLHYKRRILGSLRWGYLAAKLTARLPTSPDTLGVRDSLGGRSSHYSLALAYTYELPLLGRYHTLFGRLPLVATVALEDWFLDWDHDAGQGKFGTSLGWGAALEILPLDYAFIGVSVTGGNDDVSFGPYLGFRWYWFDLGAAWRMSDGSDRFDFHLRLDL</sequence>
<comment type="caution">
    <text evidence="1">The sequence shown here is derived from an EMBL/GenBank/DDBJ whole genome shotgun (WGS) entry which is preliminary data.</text>
</comment>
<evidence type="ECO:0000313" key="2">
    <source>
        <dbReference type="Proteomes" id="UP000317778"/>
    </source>
</evidence>
<dbReference type="AlphaFoldDB" id="A0A532UVN6"/>
<accession>A0A532UVN6</accession>